<dbReference type="AlphaFoldDB" id="A0AAD4BM17"/>
<dbReference type="InterPro" id="IPR040521">
    <property type="entry name" value="KDZ"/>
</dbReference>
<keyword evidence="4" id="KW-1185">Reference proteome</keyword>
<name>A0AAD4BM17_BOLED</name>
<protein>
    <recommendedName>
        <fullName evidence="2">CxC2-like cysteine cluster KDZ transposase-associated domain-containing protein</fullName>
    </recommendedName>
</protein>
<dbReference type="Proteomes" id="UP001194468">
    <property type="component" value="Unassembled WGS sequence"/>
</dbReference>
<keyword evidence="1" id="KW-0175">Coiled coil</keyword>
<proteinExistence type="predicted"/>
<gene>
    <name evidence="3" type="ORF">L210DRAFT_3613970</name>
</gene>
<sequence>MPSAAHSLLKSLLLREASSLIRSIFQNVSTICRIQLTLVFSTTLQGNARRLYRCHNCLTLDLYCKECLLSSHASQPLHNVKEWQGSYWARTSLKEVGLVIQLGHPSGMPCVLPKTPYGNDFVIIDGNGIHSVTLRLCGCETAETSPQQLLRFRLFPASTDKPRTTATFSVLEEYNLLALESKVSAHHFYNSLVRRSDNTGLCPPKDRYEQFMRIAREWRHLKTLKRAGRGHDVRGAAGTKEGECAVLCPACPQPGKNLPDNWDKTPKEKEWLYGLFVAIDANFRLKRRAVSKDAVDPSLSGGWSYFVEEQRYKQYLSEHSNTWQEQSTCASHNAVNAADTKVSKGLSATGVGSICCARHEMKLPGGVGDLQKGERYVNMDYLFFSVLKDTSLKCLNISYDIMCQWSRHLWSRMETMPTSMHFRYEDRKINLFIPKFHLPAHIAECQWKFSFNFVKGAARTDGEAPERGWSMLNAAASSTKEMGPGHRRDTLDDLIGDSNWKKFIRFGESLLSKLKEAVPERNEHQEDLREFESSLAQQYKEQLAKWKEDVEAWEADMSKPNPFEVRSHFISQASVRLSLAQCDALRIAESSEPPIHPDVSPSVLISTGIDLEDQQSTARRRLRFDMEKLGPHASDHQKRKIVERSNTLIRRMEAWAGIQMLYIPRVALLRSKVLQDKEKTLQDGENTRNSHSFELWLPSALPILTPCDAGLLEIEWPLCMGQAHDALEELRQALRTRSYMLRFKDRFLRGQGANTRAHNSLKIVDAKVDSSAVKYRTARAALMALSKRLGKTGWDKNLRVLEKDDIRAMTAGTDDRASEGRRRLSWIWLVCGYNEDTTGNNEEQEVQDAIRVEWCKARARAHRWTEEVVLLVEEQRRVLEFLRWQESWWLIKEAEVDTSDLSLKEGLSAYALRQAALKHDLRIHFTRMWQDTQCVQPKPHHIESPFRTPEDGCPPNKVQQVPQPSETTGDIRVVKNEAIVVPLVTKTEESPGTVKNEEVEVEVGPVSC</sequence>
<dbReference type="EMBL" id="WHUW01000030">
    <property type="protein sequence ID" value="KAF8434159.1"/>
    <property type="molecule type" value="Genomic_DNA"/>
</dbReference>
<dbReference type="PANTHER" id="PTHR33096:SF1">
    <property type="entry name" value="CXC1-LIKE CYSTEINE CLUSTER ASSOCIATED WITH KDZ TRANSPOSASES DOMAIN-CONTAINING PROTEIN"/>
    <property type="match status" value="1"/>
</dbReference>
<evidence type="ECO:0000259" key="2">
    <source>
        <dbReference type="Pfam" id="PF18803"/>
    </source>
</evidence>
<reference evidence="3" key="1">
    <citation type="submission" date="2019-10" db="EMBL/GenBank/DDBJ databases">
        <authorList>
            <consortium name="DOE Joint Genome Institute"/>
            <person name="Kuo A."/>
            <person name="Miyauchi S."/>
            <person name="Kiss E."/>
            <person name="Drula E."/>
            <person name="Kohler A."/>
            <person name="Sanchez-Garcia M."/>
            <person name="Andreopoulos B."/>
            <person name="Barry K.W."/>
            <person name="Bonito G."/>
            <person name="Buee M."/>
            <person name="Carver A."/>
            <person name="Chen C."/>
            <person name="Cichocki N."/>
            <person name="Clum A."/>
            <person name="Culley D."/>
            <person name="Crous P.W."/>
            <person name="Fauchery L."/>
            <person name="Girlanda M."/>
            <person name="Hayes R."/>
            <person name="Keri Z."/>
            <person name="LaButti K."/>
            <person name="Lipzen A."/>
            <person name="Lombard V."/>
            <person name="Magnuson J."/>
            <person name="Maillard F."/>
            <person name="Morin E."/>
            <person name="Murat C."/>
            <person name="Nolan M."/>
            <person name="Ohm R."/>
            <person name="Pangilinan J."/>
            <person name="Pereira M."/>
            <person name="Perotto S."/>
            <person name="Peter M."/>
            <person name="Riley R."/>
            <person name="Sitrit Y."/>
            <person name="Stielow B."/>
            <person name="Szollosi G."/>
            <person name="Zifcakova L."/>
            <person name="Stursova M."/>
            <person name="Spatafora J.W."/>
            <person name="Tedersoo L."/>
            <person name="Vaario L.-M."/>
            <person name="Yamada A."/>
            <person name="Yan M."/>
            <person name="Wang P."/>
            <person name="Xu J."/>
            <person name="Bruns T."/>
            <person name="Baldrian P."/>
            <person name="Vilgalys R."/>
            <person name="Henrissat B."/>
            <person name="Grigoriev I.V."/>
            <person name="Hibbett D."/>
            <person name="Nagy L.G."/>
            <person name="Martin F.M."/>
        </authorList>
    </citation>
    <scope>NUCLEOTIDE SEQUENCE</scope>
    <source>
        <strain evidence="3">BED1</strain>
    </source>
</reference>
<evidence type="ECO:0000313" key="3">
    <source>
        <dbReference type="EMBL" id="KAF8434159.1"/>
    </source>
</evidence>
<dbReference type="Pfam" id="PF18758">
    <property type="entry name" value="KDZ"/>
    <property type="match status" value="1"/>
</dbReference>
<dbReference type="Pfam" id="PF18803">
    <property type="entry name" value="CxC2"/>
    <property type="match status" value="1"/>
</dbReference>
<comment type="caution">
    <text evidence="3">The sequence shown here is derived from an EMBL/GenBank/DDBJ whole genome shotgun (WGS) entry which is preliminary data.</text>
</comment>
<reference evidence="3" key="2">
    <citation type="journal article" date="2020" name="Nat. Commun.">
        <title>Large-scale genome sequencing of mycorrhizal fungi provides insights into the early evolution of symbiotic traits.</title>
        <authorList>
            <person name="Miyauchi S."/>
            <person name="Kiss E."/>
            <person name="Kuo A."/>
            <person name="Drula E."/>
            <person name="Kohler A."/>
            <person name="Sanchez-Garcia M."/>
            <person name="Morin E."/>
            <person name="Andreopoulos B."/>
            <person name="Barry K.W."/>
            <person name="Bonito G."/>
            <person name="Buee M."/>
            <person name="Carver A."/>
            <person name="Chen C."/>
            <person name="Cichocki N."/>
            <person name="Clum A."/>
            <person name="Culley D."/>
            <person name="Crous P.W."/>
            <person name="Fauchery L."/>
            <person name="Girlanda M."/>
            <person name="Hayes R.D."/>
            <person name="Keri Z."/>
            <person name="LaButti K."/>
            <person name="Lipzen A."/>
            <person name="Lombard V."/>
            <person name="Magnuson J."/>
            <person name="Maillard F."/>
            <person name="Murat C."/>
            <person name="Nolan M."/>
            <person name="Ohm R.A."/>
            <person name="Pangilinan J."/>
            <person name="Pereira M.F."/>
            <person name="Perotto S."/>
            <person name="Peter M."/>
            <person name="Pfister S."/>
            <person name="Riley R."/>
            <person name="Sitrit Y."/>
            <person name="Stielow J.B."/>
            <person name="Szollosi G."/>
            <person name="Zifcakova L."/>
            <person name="Stursova M."/>
            <person name="Spatafora J.W."/>
            <person name="Tedersoo L."/>
            <person name="Vaario L.M."/>
            <person name="Yamada A."/>
            <person name="Yan M."/>
            <person name="Wang P."/>
            <person name="Xu J."/>
            <person name="Bruns T."/>
            <person name="Baldrian P."/>
            <person name="Vilgalys R."/>
            <person name="Dunand C."/>
            <person name="Henrissat B."/>
            <person name="Grigoriev I.V."/>
            <person name="Hibbett D."/>
            <person name="Nagy L.G."/>
            <person name="Martin F.M."/>
        </authorList>
    </citation>
    <scope>NUCLEOTIDE SEQUENCE</scope>
    <source>
        <strain evidence="3">BED1</strain>
    </source>
</reference>
<evidence type="ECO:0000313" key="4">
    <source>
        <dbReference type="Proteomes" id="UP001194468"/>
    </source>
</evidence>
<feature type="coiled-coil region" evidence="1">
    <location>
        <begin position="521"/>
        <end position="556"/>
    </location>
</feature>
<dbReference type="InterPro" id="IPR041457">
    <property type="entry name" value="CxC2_KDZ-assoc"/>
</dbReference>
<feature type="domain" description="CxC2-like cysteine cluster KDZ transposase-associated" evidence="2">
    <location>
        <begin position="93"/>
        <end position="200"/>
    </location>
</feature>
<evidence type="ECO:0000256" key="1">
    <source>
        <dbReference type="SAM" id="Coils"/>
    </source>
</evidence>
<accession>A0AAD4BM17</accession>
<dbReference type="PANTHER" id="PTHR33096">
    <property type="entry name" value="CXC2 DOMAIN-CONTAINING PROTEIN"/>
    <property type="match status" value="1"/>
</dbReference>
<organism evidence="3 4">
    <name type="scientific">Boletus edulis BED1</name>
    <dbReference type="NCBI Taxonomy" id="1328754"/>
    <lineage>
        <taxon>Eukaryota</taxon>
        <taxon>Fungi</taxon>
        <taxon>Dikarya</taxon>
        <taxon>Basidiomycota</taxon>
        <taxon>Agaricomycotina</taxon>
        <taxon>Agaricomycetes</taxon>
        <taxon>Agaricomycetidae</taxon>
        <taxon>Boletales</taxon>
        <taxon>Boletineae</taxon>
        <taxon>Boletaceae</taxon>
        <taxon>Boletoideae</taxon>
        <taxon>Boletus</taxon>
    </lineage>
</organism>